<dbReference type="EMBL" id="JACHBS010000001">
    <property type="protein sequence ID" value="MBB5618571.1"/>
    <property type="molecule type" value="Genomic_DNA"/>
</dbReference>
<dbReference type="OrthoDB" id="5125140at2"/>
<accession>A0A840X8M8</accession>
<feature type="transmembrane region" description="Helical" evidence="1">
    <location>
        <begin position="78"/>
        <end position="97"/>
    </location>
</feature>
<protein>
    <submittedName>
        <fullName evidence="2">Lysylphosphatidylglycerol synthetase-like protein (DUF2156 family)</fullName>
    </submittedName>
</protein>
<feature type="transmembrane region" description="Helical" evidence="1">
    <location>
        <begin position="103"/>
        <end position="126"/>
    </location>
</feature>
<keyword evidence="1" id="KW-0472">Membrane</keyword>
<feature type="transmembrane region" description="Helical" evidence="1">
    <location>
        <begin position="12"/>
        <end position="33"/>
    </location>
</feature>
<name>A0A840X8M8_9MICO</name>
<sequence length="130" mass="14142">MSETRRSSLVTVLVVLLAGQTALLIGLTAFLVIELLLAEARFPPTAIALTVLVLLIAVWLVAMTVGVHRGRAWTRGSVLTYQFLQLAIGVGSIQGFIPRPDIGWWVIATAVLGLILILSTPVTRWLDQRD</sequence>
<dbReference type="RefSeq" id="WP_153981786.1">
    <property type="nucleotide sequence ID" value="NZ_BAAANZ010000003.1"/>
</dbReference>
<reference evidence="2 3" key="1">
    <citation type="submission" date="2020-08" db="EMBL/GenBank/DDBJ databases">
        <title>Sequencing the genomes of 1000 actinobacteria strains.</title>
        <authorList>
            <person name="Klenk H.-P."/>
        </authorList>
    </citation>
    <scope>NUCLEOTIDE SEQUENCE [LARGE SCALE GENOMIC DNA]</scope>
    <source>
        <strain evidence="2 3">DSM 23889</strain>
    </source>
</reference>
<evidence type="ECO:0000313" key="2">
    <source>
        <dbReference type="EMBL" id="MBB5618571.1"/>
    </source>
</evidence>
<keyword evidence="1" id="KW-0812">Transmembrane</keyword>
<keyword evidence="1" id="KW-1133">Transmembrane helix</keyword>
<organism evidence="2 3">
    <name type="scientific">Microcella frigidaquae</name>
    <dbReference type="NCBI Taxonomy" id="424758"/>
    <lineage>
        <taxon>Bacteria</taxon>
        <taxon>Bacillati</taxon>
        <taxon>Actinomycetota</taxon>
        <taxon>Actinomycetes</taxon>
        <taxon>Micrococcales</taxon>
        <taxon>Microbacteriaceae</taxon>
        <taxon>Microcella</taxon>
    </lineage>
</organism>
<comment type="caution">
    <text evidence="2">The sequence shown here is derived from an EMBL/GenBank/DDBJ whole genome shotgun (WGS) entry which is preliminary data.</text>
</comment>
<dbReference type="AlphaFoldDB" id="A0A840X8M8"/>
<gene>
    <name evidence="2" type="ORF">BJ959_002067</name>
</gene>
<proteinExistence type="predicted"/>
<evidence type="ECO:0000256" key="1">
    <source>
        <dbReference type="SAM" id="Phobius"/>
    </source>
</evidence>
<dbReference type="Proteomes" id="UP000552883">
    <property type="component" value="Unassembled WGS sequence"/>
</dbReference>
<feature type="transmembrane region" description="Helical" evidence="1">
    <location>
        <begin position="45"/>
        <end position="66"/>
    </location>
</feature>
<evidence type="ECO:0000313" key="3">
    <source>
        <dbReference type="Proteomes" id="UP000552883"/>
    </source>
</evidence>
<keyword evidence="3" id="KW-1185">Reference proteome</keyword>